<feature type="domain" description="HTH cro/C1-type" evidence="1">
    <location>
        <begin position="12"/>
        <end position="57"/>
    </location>
</feature>
<proteinExistence type="predicted"/>
<evidence type="ECO:0000313" key="2">
    <source>
        <dbReference type="EMBL" id="MEI5993864.1"/>
    </source>
</evidence>
<dbReference type="Pfam" id="PF01381">
    <property type="entry name" value="HTH_3"/>
    <property type="match status" value="1"/>
</dbReference>
<sequence>MKPNKKRVGERIKEIRTNLGYSMDEFGQLVGDSPRSSVNNWEKGVSLPKKEKLDKIALLGNRMPEKVLYGEADEYLYDLIEQNFGVRLSNSILLEIFETIPPEKRKYDDMMWLAVAKYFIDNGTYGKSVGEFVYTSVLGLPNLYAGSYSNDFIEQSENFSQLDTMYYVYADVEKNTMHVTPFAPNEKNKKLYFSFPEFLEKKGEHNIFTANFEEIGLTIDNSTIIYYGIDKEQLEEVVKVYRYSEVSDLYKVELAPKNRLKMFSEEVQKEIQNLKR</sequence>
<evidence type="ECO:0000313" key="4">
    <source>
        <dbReference type="Proteomes" id="UP000195139"/>
    </source>
</evidence>
<dbReference type="Gene3D" id="1.10.260.40">
    <property type="entry name" value="lambda repressor-like DNA-binding domains"/>
    <property type="match status" value="1"/>
</dbReference>
<gene>
    <name evidence="2" type="ORF">A5880_001411</name>
    <name evidence="3" type="ORF">A5880_002026</name>
</gene>
<dbReference type="Proteomes" id="UP000195139">
    <property type="component" value="Unassembled WGS sequence"/>
</dbReference>
<dbReference type="STRING" id="1834181.A5880_002026"/>
<dbReference type="SUPFAM" id="SSF47413">
    <property type="entry name" value="lambda repressor-like DNA-binding domains"/>
    <property type="match status" value="1"/>
</dbReference>
<dbReference type="InterPro" id="IPR001387">
    <property type="entry name" value="Cro/C1-type_HTH"/>
</dbReference>
<reference evidence="2 4" key="2">
    <citation type="submission" date="2018-07" db="EMBL/GenBank/DDBJ databases">
        <title>The Genome Sequence of Enterococcus sp. DIV0659b.</title>
        <authorList>
            <consortium name="The Broad Institute Genomics Platform"/>
            <consortium name="The Broad Institute Genomic Center for Infectious Diseases"/>
            <person name="Earl A."/>
            <person name="Manson A."/>
            <person name="Schwartman J."/>
            <person name="Gilmore M."/>
            <person name="Abouelleil A."/>
            <person name="Cao P."/>
            <person name="Chapman S."/>
            <person name="Cusick C."/>
            <person name="Shea T."/>
            <person name="Young S."/>
            <person name="Neafsey D."/>
            <person name="Nusbaum C."/>
            <person name="Birren B."/>
        </authorList>
    </citation>
    <scope>NUCLEOTIDE SEQUENCE [LARGE SCALE GENOMIC DNA]</scope>
    <source>
        <strain evidence="2 4">4G2_DIV0659</strain>
    </source>
</reference>
<organism evidence="3">
    <name type="scientific">Candidatus Enterococcus mansonii</name>
    <dbReference type="NCBI Taxonomy" id="1834181"/>
    <lineage>
        <taxon>Bacteria</taxon>
        <taxon>Bacillati</taxon>
        <taxon>Bacillota</taxon>
        <taxon>Bacilli</taxon>
        <taxon>Lactobacillales</taxon>
        <taxon>Enterococcaceae</taxon>
        <taxon>Enterococcus</taxon>
    </lineage>
</organism>
<dbReference type="EMBL" id="NGLE02000001">
    <property type="protein sequence ID" value="MEI5993864.1"/>
    <property type="molecule type" value="Genomic_DNA"/>
</dbReference>
<dbReference type="SMART" id="SM00530">
    <property type="entry name" value="HTH_XRE"/>
    <property type="match status" value="1"/>
</dbReference>
<evidence type="ECO:0000313" key="3">
    <source>
        <dbReference type="EMBL" id="OTO07756.1"/>
    </source>
</evidence>
<dbReference type="GO" id="GO:0003677">
    <property type="term" value="F:DNA binding"/>
    <property type="evidence" value="ECO:0007669"/>
    <property type="project" value="InterPro"/>
</dbReference>
<name>A0A242CC36_9ENTE</name>
<accession>A0A242CC36</accession>
<dbReference type="EMBL" id="NGLE01000003">
    <property type="protein sequence ID" value="OTO07756.1"/>
    <property type="molecule type" value="Genomic_DNA"/>
</dbReference>
<dbReference type="PROSITE" id="PS50943">
    <property type="entry name" value="HTH_CROC1"/>
    <property type="match status" value="1"/>
</dbReference>
<dbReference type="AlphaFoldDB" id="A0A242CC36"/>
<keyword evidence="4" id="KW-1185">Reference proteome</keyword>
<dbReference type="InterPro" id="IPR010982">
    <property type="entry name" value="Lambda_DNA-bd_dom_sf"/>
</dbReference>
<protein>
    <recommendedName>
        <fullName evidence="1">HTH cro/C1-type domain-containing protein</fullName>
    </recommendedName>
</protein>
<reference evidence="3" key="1">
    <citation type="submission" date="2017-05" db="EMBL/GenBank/DDBJ databases">
        <title>The Genome Sequence of Enterococcus sp. 4G2_DIV0659.</title>
        <authorList>
            <consortium name="The Broad Institute Genomics Platform"/>
            <consortium name="The Broad Institute Genomic Center for Infectious Diseases"/>
            <person name="Earl A."/>
            <person name="Manson A."/>
            <person name="Schwartman J."/>
            <person name="Gilmore M."/>
            <person name="Abouelleil A."/>
            <person name="Cao P."/>
            <person name="Chapman S."/>
            <person name="Cusick C."/>
            <person name="Shea T."/>
            <person name="Young S."/>
            <person name="Neafsey D."/>
            <person name="Nusbaum C."/>
            <person name="Birren B."/>
        </authorList>
    </citation>
    <scope>NUCLEOTIDE SEQUENCE [LARGE SCALE GENOMIC DNA]</scope>
    <source>
        <strain evidence="3">4G2_DIV0659</strain>
    </source>
</reference>
<dbReference type="CDD" id="cd00093">
    <property type="entry name" value="HTH_XRE"/>
    <property type="match status" value="1"/>
</dbReference>
<dbReference type="OrthoDB" id="2055733at2"/>
<evidence type="ECO:0000259" key="1">
    <source>
        <dbReference type="PROSITE" id="PS50943"/>
    </source>
</evidence>
<comment type="caution">
    <text evidence="3">The sequence shown here is derived from an EMBL/GenBank/DDBJ whole genome shotgun (WGS) entry which is preliminary data.</text>
</comment>
<dbReference type="RefSeq" id="WP_086330919.1">
    <property type="nucleotide sequence ID" value="NZ_NGLE02000001.1"/>
</dbReference>